<dbReference type="RefSeq" id="WP_220209696.1">
    <property type="nucleotide sequence ID" value="NZ_BNJK01000002.1"/>
</dbReference>
<dbReference type="GO" id="GO:0016301">
    <property type="term" value="F:kinase activity"/>
    <property type="evidence" value="ECO:0007669"/>
    <property type="project" value="UniProtKB-KW"/>
</dbReference>
<protein>
    <submittedName>
        <fullName evidence="1">Nucleoside kinase</fullName>
    </submittedName>
</protein>
<dbReference type="Pfam" id="PF13671">
    <property type="entry name" value="AAA_33"/>
    <property type="match status" value="1"/>
</dbReference>
<reference evidence="1" key="1">
    <citation type="submission" date="2020-10" db="EMBL/GenBank/DDBJ databases">
        <title>Taxonomic study of unclassified bacteria belonging to the class Ktedonobacteria.</title>
        <authorList>
            <person name="Yabe S."/>
            <person name="Wang C.M."/>
            <person name="Zheng Y."/>
            <person name="Sakai Y."/>
            <person name="Cavaletti L."/>
            <person name="Monciardini P."/>
            <person name="Donadio S."/>
        </authorList>
    </citation>
    <scope>NUCLEOTIDE SEQUENCE</scope>
    <source>
        <strain evidence="1">ID150040</strain>
    </source>
</reference>
<comment type="caution">
    <text evidence="1">The sequence shown here is derived from an EMBL/GenBank/DDBJ whole genome shotgun (WGS) entry which is preliminary data.</text>
</comment>
<dbReference type="Gene3D" id="3.40.50.300">
    <property type="entry name" value="P-loop containing nucleotide triphosphate hydrolases"/>
    <property type="match status" value="1"/>
</dbReference>
<dbReference type="SUPFAM" id="SSF52540">
    <property type="entry name" value="P-loop containing nucleoside triphosphate hydrolases"/>
    <property type="match status" value="1"/>
</dbReference>
<dbReference type="AlphaFoldDB" id="A0A8J3N984"/>
<proteinExistence type="predicted"/>
<dbReference type="Proteomes" id="UP000597444">
    <property type="component" value="Unassembled WGS sequence"/>
</dbReference>
<evidence type="ECO:0000313" key="2">
    <source>
        <dbReference type="Proteomes" id="UP000597444"/>
    </source>
</evidence>
<gene>
    <name evidence="1" type="ORF">KSF_090800</name>
</gene>
<dbReference type="EMBL" id="BNJK01000002">
    <property type="protein sequence ID" value="GHO99032.1"/>
    <property type="molecule type" value="Genomic_DNA"/>
</dbReference>
<keyword evidence="1" id="KW-0418">Kinase</keyword>
<accession>A0A8J3N984</accession>
<sequence>MPRVCPQCGEWCEEEPVDISKPAIICTFCRYAEPFLQLPLFILTGASGAGKTTLSRQLPAVLPECVTLDTDMLWGVLPATQEKDYSDYHNLWLHIAKNIAQNGRPLVLCGTAHPEQIENCPQRRYFSTVYYLALVCDSKMLVERLKQRPAWRQSATPEVLARMVDFNRWLQEHASSTLPPMTLYDTTQRTVEETIADAVTWVREKLDR</sequence>
<evidence type="ECO:0000313" key="1">
    <source>
        <dbReference type="EMBL" id="GHO99032.1"/>
    </source>
</evidence>
<keyword evidence="1" id="KW-0808">Transferase</keyword>
<name>A0A8J3N984_9CHLR</name>
<dbReference type="InterPro" id="IPR027417">
    <property type="entry name" value="P-loop_NTPase"/>
</dbReference>
<organism evidence="1 2">
    <name type="scientific">Reticulibacter mediterranei</name>
    <dbReference type="NCBI Taxonomy" id="2778369"/>
    <lineage>
        <taxon>Bacteria</taxon>
        <taxon>Bacillati</taxon>
        <taxon>Chloroflexota</taxon>
        <taxon>Ktedonobacteria</taxon>
        <taxon>Ktedonobacterales</taxon>
        <taxon>Reticulibacteraceae</taxon>
        <taxon>Reticulibacter</taxon>
    </lineage>
</organism>
<keyword evidence="2" id="KW-1185">Reference proteome</keyword>